<keyword evidence="2" id="KW-1185">Reference proteome</keyword>
<dbReference type="AlphaFoldDB" id="A0A165ZJ44"/>
<protein>
    <submittedName>
        <fullName evidence="1">Uncharacterized protein</fullName>
    </submittedName>
</protein>
<dbReference type="EMBL" id="KV417676">
    <property type="protein sequence ID" value="KZP10649.1"/>
    <property type="molecule type" value="Genomic_DNA"/>
</dbReference>
<accession>A0A165ZJ44</accession>
<evidence type="ECO:0000313" key="1">
    <source>
        <dbReference type="EMBL" id="KZP10649.1"/>
    </source>
</evidence>
<reference evidence="1 2" key="1">
    <citation type="journal article" date="2016" name="Mol. Biol. Evol.">
        <title>Comparative Genomics of Early-Diverging Mushroom-Forming Fungi Provides Insights into the Origins of Lignocellulose Decay Capabilities.</title>
        <authorList>
            <person name="Nagy L.G."/>
            <person name="Riley R."/>
            <person name="Tritt A."/>
            <person name="Adam C."/>
            <person name="Daum C."/>
            <person name="Floudas D."/>
            <person name="Sun H."/>
            <person name="Yadav J.S."/>
            <person name="Pangilinan J."/>
            <person name="Larsson K.H."/>
            <person name="Matsuura K."/>
            <person name="Barry K."/>
            <person name="Labutti K."/>
            <person name="Kuo R."/>
            <person name="Ohm R.A."/>
            <person name="Bhattacharya S.S."/>
            <person name="Shirouzu T."/>
            <person name="Yoshinaga Y."/>
            <person name="Martin F.M."/>
            <person name="Grigoriev I.V."/>
            <person name="Hibbett D.S."/>
        </authorList>
    </citation>
    <scope>NUCLEOTIDE SEQUENCE [LARGE SCALE GENOMIC DNA]</scope>
    <source>
        <strain evidence="1 2">CBS 109695</strain>
    </source>
</reference>
<name>A0A165ZJ44_9AGAM</name>
<organism evidence="1 2">
    <name type="scientific">Athelia psychrophila</name>
    <dbReference type="NCBI Taxonomy" id="1759441"/>
    <lineage>
        <taxon>Eukaryota</taxon>
        <taxon>Fungi</taxon>
        <taxon>Dikarya</taxon>
        <taxon>Basidiomycota</taxon>
        <taxon>Agaricomycotina</taxon>
        <taxon>Agaricomycetes</taxon>
        <taxon>Agaricomycetidae</taxon>
        <taxon>Atheliales</taxon>
        <taxon>Atheliaceae</taxon>
        <taxon>Athelia</taxon>
    </lineage>
</organism>
<sequence>MANITPAGASGASRSPPFSLNHLKLGTDIVRVCRVLRGIVSPRLALLPRVFPRDCGLVVGGGAADLPGRVWDQGERQGQAAEGRDEDQGETQCTCELTNYQQRTESAEEVSKVQDAGFIWKRHLFVPAMYKQKHHRSRIETCTYRFQLSCNEVKLSTRGWASRALTI</sequence>
<gene>
    <name evidence="1" type="ORF">FIBSPDRAFT_202076</name>
</gene>
<dbReference type="Proteomes" id="UP000076532">
    <property type="component" value="Unassembled WGS sequence"/>
</dbReference>
<evidence type="ECO:0000313" key="2">
    <source>
        <dbReference type="Proteomes" id="UP000076532"/>
    </source>
</evidence>
<proteinExistence type="predicted"/>